<dbReference type="PANTHER" id="PTHR23426:SF65">
    <property type="entry name" value="FERREDOXIN-2, MITOCHONDRIAL"/>
    <property type="match status" value="1"/>
</dbReference>
<keyword evidence="4" id="KW-0408">Iron</keyword>
<evidence type="ECO:0000256" key="2">
    <source>
        <dbReference type="ARBA" id="ARBA00022714"/>
    </source>
</evidence>
<reference evidence="8 9" key="2">
    <citation type="submission" date="2018-11" db="EMBL/GenBank/DDBJ databases">
        <authorList>
            <consortium name="Pathogen Informatics"/>
        </authorList>
    </citation>
    <scope>NUCLEOTIDE SEQUENCE [LARGE SCALE GENOMIC DNA]</scope>
    <source>
        <strain evidence="8 9">Egypt</strain>
    </source>
</reference>
<dbReference type="PROSITE" id="PS00814">
    <property type="entry name" value="ADX"/>
    <property type="match status" value="1"/>
</dbReference>
<dbReference type="InterPro" id="IPR012675">
    <property type="entry name" value="Beta-grasp_dom_sf"/>
</dbReference>
<sequence>MQTSSLGFVAYTGIFALPLFDKHCSRMRKSDVNVHVIRRDGQRCIIQGKVGENLMYLLQRNNLEVEGACEASLACSTCHVYVSHPYFDKLAKAAEAEEDMLDQAVFLKENSRLCE</sequence>
<evidence type="ECO:0000256" key="4">
    <source>
        <dbReference type="ARBA" id="ARBA00023004"/>
    </source>
</evidence>
<evidence type="ECO:0000313" key="10">
    <source>
        <dbReference type="WBParaSite" id="ECPE_0000141101-mRNA-1"/>
    </source>
</evidence>
<reference evidence="10" key="1">
    <citation type="submission" date="2016-06" db="UniProtKB">
        <authorList>
            <consortium name="WormBaseParasite"/>
        </authorList>
    </citation>
    <scope>IDENTIFICATION</scope>
</reference>
<organism evidence="10">
    <name type="scientific">Echinostoma caproni</name>
    <dbReference type="NCBI Taxonomy" id="27848"/>
    <lineage>
        <taxon>Eukaryota</taxon>
        <taxon>Metazoa</taxon>
        <taxon>Spiralia</taxon>
        <taxon>Lophotrochozoa</taxon>
        <taxon>Platyhelminthes</taxon>
        <taxon>Trematoda</taxon>
        <taxon>Digenea</taxon>
        <taxon>Plagiorchiida</taxon>
        <taxon>Echinostomata</taxon>
        <taxon>Echinostomatoidea</taxon>
        <taxon>Echinostomatidae</taxon>
        <taxon>Echinostoma</taxon>
    </lineage>
</organism>
<dbReference type="GO" id="GO:0005739">
    <property type="term" value="C:mitochondrion"/>
    <property type="evidence" value="ECO:0007669"/>
    <property type="project" value="TreeGrafter"/>
</dbReference>
<evidence type="ECO:0000256" key="3">
    <source>
        <dbReference type="ARBA" id="ARBA00022723"/>
    </source>
</evidence>
<dbReference type="WBParaSite" id="ECPE_0000141101-mRNA-1">
    <property type="protein sequence ID" value="ECPE_0000141101-mRNA-1"/>
    <property type="gene ID" value="ECPE_0000141101"/>
</dbReference>
<accession>A0A183A376</accession>
<dbReference type="OrthoDB" id="268593at2759"/>
<dbReference type="Pfam" id="PF00111">
    <property type="entry name" value="Fer2"/>
    <property type="match status" value="1"/>
</dbReference>
<evidence type="ECO:0000256" key="5">
    <source>
        <dbReference type="ARBA" id="ARBA00023014"/>
    </source>
</evidence>
<dbReference type="InterPro" id="IPR018298">
    <property type="entry name" value="Adrenodoxin_Fe-S_BS"/>
</dbReference>
<comment type="similarity">
    <text evidence="1">Belongs to the adrenodoxin/putidaredoxin family.</text>
</comment>
<evidence type="ECO:0000313" key="8">
    <source>
        <dbReference type="EMBL" id="VDP38542.1"/>
    </source>
</evidence>
<evidence type="ECO:0000259" key="7">
    <source>
        <dbReference type="Pfam" id="PF00111"/>
    </source>
</evidence>
<dbReference type="AlphaFoldDB" id="A0A183A376"/>
<dbReference type="InterPro" id="IPR001041">
    <property type="entry name" value="2Fe-2S_ferredoxin-type"/>
</dbReference>
<dbReference type="Gene3D" id="3.10.20.30">
    <property type="match status" value="1"/>
</dbReference>
<keyword evidence="5" id="KW-0411">Iron-sulfur</keyword>
<dbReference type="PRINTS" id="PR00355">
    <property type="entry name" value="ADRENODOXIN"/>
</dbReference>
<dbReference type="GO" id="GO:0009055">
    <property type="term" value="F:electron transfer activity"/>
    <property type="evidence" value="ECO:0007669"/>
    <property type="project" value="TreeGrafter"/>
</dbReference>
<comment type="cofactor">
    <cofactor evidence="6">
        <name>[2Fe-2S] cluster</name>
        <dbReference type="ChEBI" id="CHEBI:190135"/>
    </cofactor>
</comment>
<dbReference type="SUPFAM" id="SSF54292">
    <property type="entry name" value="2Fe-2S ferredoxin-like"/>
    <property type="match status" value="1"/>
</dbReference>
<dbReference type="CDD" id="cd00207">
    <property type="entry name" value="fer2"/>
    <property type="match status" value="1"/>
</dbReference>
<feature type="domain" description="2Fe-2S ferredoxin-type" evidence="7">
    <location>
        <begin position="39"/>
        <end position="103"/>
    </location>
</feature>
<evidence type="ECO:0000256" key="6">
    <source>
        <dbReference type="ARBA" id="ARBA00034078"/>
    </source>
</evidence>
<gene>
    <name evidence="8" type="ORF">ECPE_LOCUS1411</name>
</gene>
<dbReference type="GO" id="GO:0140647">
    <property type="term" value="P:P450-containing electron transport chain"/>
    <property type="evidence" value="ECO:0007669"/>
    <property type="project" value="InterPro"/>
</dbReference>
<dbReference type="GO" id="GO:0051537">
    <property type="term" value="F:2 iron, 2 sulfur cluster binding"/>
    <property type="evidence" value="ECO:0007669"/>
    <property type="project" value="UniProtKB-KW"/>
</dbReference>
<protein>
    <submittedName>
        <fullName evidence="10">2Fe-2S ferredoxin-type domain-containing protein</fullName>
    </submittedName>
</protein>
<dbReference type="PANTHER" id="PTHR23426">
    <property type="entry name" value="FERREDOXIN/ADRENODOXIN"/>
    <property type="match status" value="1"/>
</dbReference>
<keyword evidence="2" id="KW-0001">2Fe-2S</keyword>
<dbReference type="EMBL" id="UZAN01008769">
    <property type="protein sequence ID" value="VDP38542.1"/>
    <property type="molecule type" value="Genomic_DNA"/>
</dbReference>
<dbReference type="Proteomes" id="UP000272942">
    <property type="component" value="Unassembled WGS sequence"/>
</dbReference>
<evidence type="ECO:0000256" key="1">
    <source>
        <dbReference type="ARBA" id="ARBA00010914"/>
    </source>
</evidence>
<dbReference type="InterPro" id="IPR001055">
    <property type="entry name" value="Adrenodoxin-like"/>
</dbReference>
<evidence type="ECO:0000313" key="9">
    <source>
        <dbReference type="Proteomes" id="UP000272942"/>
    </source>
</evidence>
<keyword evidence="3" id="KW-0479">Metal-binding</keyword>
<dbReference type="InterPro" id="IPR036010">
    <property type="entry name" value="2Fe-2S_ferredoxin-like_sf"/>
</dbReference>
<name>A0A183A376_9TREM</name>
<keyword evidence="9" id="KW-1185">Reference proteome</keyword>
<proteinExistence type="inferred from homology"/>
<dbReference type="GO" id="GO:0046872">
    <property type="term" value="F:metal ion binding"/>
    <property type="evidence" value="ECO:0007669"/>
    <property type="project" value="UniProtKB-KW"/>
</dbReference>